<dbReference type="Pfam" id="PF04203">
    <property type="entry name" value="Sortase"/>
    <property type="match status" value="1"/>
</dbReference>
<dbReference type="eggNOG" id="COG3764">
    <property type="taxonomic scope" value="Bacteria"/>
</dbReference>
<keyword evidence="4" id="KW-1185">Reference proteome</keyword>
<dbReference type="Gene3D" id="2.40.260.10">
    <property type="entry name" value="Sortase"/>
    <property type="match status" value="1"/>
</dbReference>
<keyword evidence="1" id="KW-0378">Hydrolase</keyword>
<dbReference type="InterPro" id="IPR005754">
    <property type="entry name" value="Sortase"/>
</dbReference>
<gene>
    <name evidence="3" type="ORF">SaccyDRAFT_3599</name>
</gene>
<protein>
    <submittedName>
        <fullName evidence="3">Sortase (Surface protein transpeptidase)</fullName>
    </submittedName>
</protein>
<evidence type="ECO:0000313" key="3">
    <source>
        <dbReference type="EMBL" id="EHR62427.1"/>
    </source>
</evidence>
<dbReference type="InterPro" id="IPR023365">
    <property type="entry name" value="Sortase_dom-sf"/>
</dbReference>
<reference evidence="3 4" key="1">
    <citation type="submission" date="2011-11" db="EMBL/GenBank/DDBJ databases">
        <title>The Noncontiguous Finished sequence of Saccharomonospora cyanea NA-134.</title>
        <authorList>
            <consortium name="US DOE Joint Genome Institute"/>
            <person name="Lucas S."/>
            <person name="Han J."/>
            <person name="Lapidus A."/>
            <person name="Cheng J.-F."/>
            <person name="Goodwin L."/>
            <person name="Pitluck S."/>
            <person name="Peters L."/>
            <person name="Ovchinnikova G."/>
            <person name="Lu M."/>
            <person name="Detter J.C."/>
            <person name="Han C."/>
            <person name="Tapia R."/>
            <person name="Land M."/>
            <person name="Hauser L."/>
            <person name="Kyrpides N."/>
            <person name="Ivanova N."/>
            <person name="Pagani I."/>
            <person name="Brambilla E.-M."/>
            <person name="Klenk H.-P."/>
            <person name="Woyke T."/>
        </authorList>
    </citation>
    <scope>NUCLEOTIDE SEQUENCE [LARGE SCALE GENOMIC DNA]</scope>
    <source>
        <strain evidence="3 4">NA-134</strain>
    </source>
</reference>
<feature type="compositionally biased region" description="Low complexity" evidence="2">
    <location>
        <begin position="68"/>
        <end position="83"/>
    </location>
</feature>
<organism evidence="3 4">
    <name type="scientific">Saccharomonospora cyanea NA-134</name>
    <dbReference type="NCBI Taxonomy" id="882082"/>
    <lineage>
        <taxon>Bacteria</taxon>
        <taxon>Bacillati</taxon>
        <taxon>Actinomycetota</taxon>
        <taxon>Actinomycetes</taxon>
        <taxon>Pseudonocardiales</taxon>
        <taxon>Pseudonocardiaceae</taxon>
        <taxon>Saccharomonospora</taxon>
    </lineage>
</organism>
<dbReference type="HOGENOM" id="CLU_062592_5_0_11"/>
<proteinExistence type="predicted"/>
<accession>H5XDU7</accession>
<evidence type="ECO:0000313" key="4">
    <source>
        <dbReference type="Proteomes" id="UP000002791"/>
    </source>
</evidence>
<dbReference type="EMBL" id="CM001440">
    <property type="protein sequence ID" value="EHR62427.1"/>
    <property type="molecule type" value="Genomic_DNA"/>
</dbReference>
<dbReference type="SUPFAM" id="SSF63817">
    <property type="entry name" value="Sortase"/>
    <property type="match status" value="1"/>
</dbReference>
<feature type="region of interest" description="Disordered" evidence="2">
    <location>
        <begin position="50"/>
        <end position="92"/>
    </location>
</feature>
<dbReference type="InterPro" id="IPR042001">
    <property type="entry name" value="Sortase_F"/>
</dbReference>
<name>H5XDU7_9PSEU</name>
<evidence type="ECO:0000256" key="2">
    <source>
        <dbReference type="SAM" id="MobiDB-lite"/>
    </source>
</evidence>
<dbReference type="CDD" id="cd05829">
    <property type="entry name" value="Sortase_F"/>
    <property type="match status" value="1"/>
</dbReference>
<dbReference type="GO" id="GO:0016787">
    <property type="term" value="F:hydrolase activity"/>
    <property type="evidence" value="ECO:0007669"/>
    <property type="project" value="UniProtKB-KW"/>
</dbReference>
<dbReference type="RefSeq" id="WP_005458223.1">
    <property type="nucleotide sequence ID" value="NZ_CM001440.1"/>
</dbReference>
<dbReference type="AlphaFoldDB" id="H5XDU7"/>
<dbReference type="STRING" id="882082.SaccyDRAFT_3599"/>
<sequence length="236" mass="24182">MGVNLAAEPGESLPVATPLRTRPPELRQAGAVAAVVALLAATVVATTLIRPEADGDPTPTLPPGTENPAPRTIAAAPAPAARDALPESSPTRVEIPSLGVDVDAVVGLGRTPAGVVEVPAHATAVGWLTSEPTPGEAGTSVLTGHTAFAYERGSFFSLELLRPGDTVRVTRTDGRVAVFSVYRVEELPQKYALDHATLPTDHPELRLLTASGGFGSPRDDTAVVVSARLTAAVGEG</sequence>
<dbReference type="Proteomes" id="UP000002791">
    <property type="component" value="Chromosome"/>
</dbReference>
<evidence type="ECO:0000256" key="1">
    <source>
        <dbReference type="ARBA" id="ARBA00022801"/>
    </source>
</evidence>